<accession>A0ABD5NPC0</accession>
<evidence type="ECO:0000313" key="2">
    <source>
        <dbReference type="Proteomes" id="UP001595846"/>
    </source>
</evidence>
<name>A0ABD5NPC0_9EURY</name>
<keyword evidence="2" id="KW-1185">Reference proteome</keyword>
<comment type="caution">
    <text evidence="1">The sequence shown here is derived from an EMBL/GenBank/DDBJ whole genome shotgun (WGS) entry which is preliminary data.</text>
</comment>
<evidence type="ECO:0000313" key="1">
    <source>
        <dbReference type="EMBL" id="MFC3958570.1"/>
    </source>
</evidence>
<dbReference type="Proteomes" id="UP001595846">
    <property type="component" value="Unassembled WGS sequence"/>
</dbReference>
<dbReference type="AlphaFoldDB" id="A0ABD5NPC0"/>
<dbReference type="EMBL" id="JBHSAQ010000006">
    <property type="protein sequence ID" value="MFC3958570.1"/>
    <property type="molecule type" value="Genomic_DNA"/>
</dbReference>
<organism evidence="1 2">
    <name type="scientific">Halovivax cerinus</name>
    <dbReference type="NCBI Taxonomy" id="1487865"/>
    <lineage>
        <taxon>Archaea</taxon>
        <taxon>Methanobacteriati</taxon>
        <taxon>Methanobacteriota</taxon>
        <taxon>Stenosarchaea group</taxon>
        <taxon>Halobacteria</taxon>
        <taxon>Halobacteriales</taxon>
        <taxon>Natrialbaceae</taxon>
        <taxon>Halovivax</taxon>
    </lineage>
</organism>
<gene>
    <name evidence="1" type="ORF">ACFOUR_09350</name>
</gene>
<reference evidence="1 2" key="1">
    <citation type="journal article" date="2019" name="Int. J. Syst. Evol. Microbiol.">
        <title>The Global Catalogue of Microorganisms (GCM) 10K type strain sequencing project: providing services to taxonomists for standard genome sequencing and annotation.</title>
        <authorList>
            <consortium name="The Broad Institute Genomics Platform"/>
            <consortium name="The Broad Institute Genome Sequencing Center for Infectious Disease"/>
            <person name="Wu L."/>
            <person name="Ma J."/>
        </authorList>
    </citation>
    <scope>NUCLEOTIDE SEQUENCE [LARGE SCALE GENOMIC DNA]</scope>
    <source>
        <strain evidence="1 2">IBRC-M 10256</strain>
    </source>
</reference>
<dbReference type="GeneID" id="73903620"/>
<protein>
    <submittedName>
        <fullName evidence="1">Uncharacterized protein</fullName>
    </submittedName>
</protein>
<dbReference type="RefSeq" id="WP_256530911.1">
    <property type="nucleotide sequence ID" value="NZ_CP101824.1"/>
</dbReference>
<sequence length="86" mass="9195">MTELEIPPGSDAETTISLVREFTDVGAIVRVQTRPSSGDRSDEGTGIEGEVTGFEPGYLELDGEGPQGNGIRWDALSILTRIESQS</sequence>
<proteinExistence type="predicted"/>